<keyword evidence="2" id="KW-1185">Reference proteome</keyword>
<protein>
    <submittedName>
        <fullName evidence="1">Uncharacterized protein</fullName>
    </submittedName>
</protein>
<evidence type="ECO:0000313" key="2">
    <source>
        <dbReference type="Proteomes" id="UP000325577"/>
    </source>
</evidence>
<organism evidence="1 2">
    <name type="scientific">Nyssa sinensis</name>
    <dbReference type="NCBI Taxonomy" id="561372"/>
    <lineage>
        <taxon>Eukaryota</taxon>
        <taxon>Viridiplantae</taxon>
        <taxon>Streptophyta</taxon>
        <taxon>Embryophyta</taxon>
        <taxon>Tracheophyta</taxon>
        <taxon>Spermatophyta</taxon>
        <taxon>Magnoliopsida</taxon>
        <taxon>eudicotyledons</taxon>
        <taxon>Gunneridae</taxon>
        <taxon>Pentapetalae</taxon>
        <taxon>asterids</taxon>
        <taxon>Cornales</taxon>
        <taxon>Nyssaceae</taxon>
        <taxon>Nyssa</taxon>
    </lineage>
</organism>
<dbReference type="EMBL" id="CM018043">
    <property type="protein sequence ID" value="KAA8531840.1"/>
    <property type="molecule type" value="Genomic_DNA"/>
</dbReference>
<dbReference type="AlphaFoldDB" id="A0A5J5AM81"/>
<gene>
    <name evidence="1" type="ORF">F0562_006444</name>
</gene>
<accession>A0A5J5AM81</accession>
<evidence type="ECO:0000313" key="1">
    <source>
        <dbReference type="EMBL" id="KAA8531840.1"/>
    </source>
</evidence>
<proteinExistence type="predicted"/>
<dbReference type="Proteomes" id="UP000325577">
    <property type="component" value="Linkage Group LG2"/>
</dbReference>
<reference evidence="1 2" key="1">
    <citation type="submission" date="2019-09" db="EMBL/GenBank/DDBJ databases">
        <title>A chromosome-level genome assembly of the Chinese tupelo Nyssa sinensis.</title>
        <authorList>
            <person name="Yang X."/>
            <person name="Kang M."/>
            <person name="Yang Y."/>
            <person name="Xiong H."/>
            <person name="Wang M."/>
            <person name="Zhang Z."/>
            <person name="Wang Z."/>
            <person name="Wu H."/>
            <person name="Ma T."/>
            <person name="Liu J."/>
            <person name="Xi Z."/>
        </authorList>
    </citation>
    <scope>NUCLEOTIDE SEQUENCE [LARGE SCALE GENOMIC DNA]</scope>
    <source>
        <strain evidence="1">J267</strain>
        <tissue evidence="1">Leaf</tissue>
    </source>
</reference>
<name>A0A5J5AM81_9ASTE</name>
<sequence>MSGQQNRSLGWWADDDRTETAWDAVVAGYNGDNSAAMAMGVDETLGDDETLCDSGEYWYEASLMTIGIASLDFGGRSDRWV</sequence>